<dbReference type="Proteomes" id="UP000439903">
    <property type="component" value="Unassembled WGS sequence"/>
</dbReference>
<evidence type="ECO:0000313" key="2">
    <source>
        <dbReference type="Proteomes" id="UP000439903"/>
    </source>
</evidence>
<name>A0A8H3XHY7_GIGMA</name>
<accession>A0A8H3XHY7</accession>
<comment type="caution">
    <text evidence="1">The sequence shown here is derived from an EMBL/GenBank/DDBJ whole genome shotgun (WGS) entry which is preliminary data.</text>
</comment>
<dbReference type="EMBL" id="WTPW01000970">
    <property type="protein sequence ID" value="KAF0465691.1"/>
    <property type="molecule type" value="Genomic_DNA"/>
</dbReference>
<organism evidence="1 2">
    <name type="scientific">Gigaspora margarita</name>
    <dbReference type="NCBI Taxonomy" id="4874"/>
    <lineage>
        <taxon>Eukaryota</taxon>
        <taxon>Fungi</taxon>
        <taxon>Fungi incertae sedis</taxon>
        <taxon>Mucoromycota</taxon>
        <taxon>Glomeromycotina</taxon>
        <taxon>Glomeromycetes</taxon>
        <taxon>Diversisporales</taxon>
        <taxon>Gigasporaceae</taxon>
        <taxon>Gigaspora</taxon>
    </lineage>
</organism>
<sequence>MFPPNSGNLTDVRILPFGGYAVITRVYNGQNYNFSLDIYIEDDKLTKYDFPLKQINANFDGAFSMLRNNKILVALNETTTSWQILLVDLSPLSHKCF</sequence>
<evidence type="ECO:0000313" key="1">
    <source>
        <dbReference type="EMBL" id="KAF0465691.1"/>
    </source>
</evidence>
<keyword evidence="2" id="KW-1185">Reference proteome</keyword>
<gene>
    <name evidence="1" type="ORF">F8M41_026225</name>
</gene>
<protein>
    <submittedName>
        <fullName evidence="1">Uncharacterized protein</fullName>
    </submittedName>
</protein>
<proteinExistence type="predicted"/>
<dbReference type="AlphaFoldDB" id="A0A8H3XHY7"/>
<dbReference type="OrthoDB" id="2420894at2759"/>
<reference evidence="1 2" key="1">
    <citation type="journal article" date="2019" name="Environ. Microbiol.">
        <title>At the nexus of three kingdoms: the genome of the mycorrhizal fungus Gigaspora margarita provides insights into plant, endobacterial and fungal interactions.</title>
        <authorList>
            <person name="Venice F."/>
            <person name="Ghignone S."/>
            <person name="Salvioli di Fossalunga A."/>
            <person name="Amselem J."/>
            <person name="Novero M."/>
            <person name="Xianan X."/>
            <person name="Sedzielewska Toro K."/>
            <person name="Morin E."/>
            <person name="Lipzen A."/>
            <person name="Grigoriev I.V."/>
            <person name="Henrissat B."/>
            <person name="Martin F.M."/>
            <person name="Bonfante P."/>
        </authorList>
    </citation>
    <scope>NUCLEOTIDE SEQUENCE [LARGE SCALE GENOMIC DNA]</scope>
    <source>
        <strain evidence="1 2">BEG34</strain>
    </source>
</reference>